<sequence>MSLDQQVHPISSAAPSADTHYSRLFGWSVQWRGNHPFLVLQNGICAVTLPKLGAAPVLARLAATGCEGPAMILPTRQGRRVAVLAETDGLLPSRASLPRDIDVLAWGTLLPLPASRRTDVATEWLTAPDPHRRWLPSLDAVLAALPARER</sequence>
<organism evidence="1 2">
    <name type="scientific">Amycolatopsis iheyensis</name>
    <dbReference type="NCBI Taxonomy" id="2945988"/>
    <lineage>
        <taxon>Bacteria</taxon>
        <taxon>Bacillati</taxon>
        <taxon>Actinomycetota</taxon>
        <taxon>Actinomycetes</taxon>
        <taxon>Pseudonocardiales</taxon>
        <taxon>Pseudonocardiaceae</taxon>
        <taxon>Amycolatopsis</taxon>
    </lineage>
</organism>
<proteinExistence type="predicted"/>
<dbReference type="AlphaFoldDB" id="A0A9X2N815"/>
<keyword evidence="2" id="KW-1185">Reference proteome</keyword>
<reference evidence="1" key="1">
    <citation type="submission" date="2022-06" db="EMBL/GenBank/DDBJ databases">
        <title>Amycolatopsis iheyaensis sp. nov., a new species of the genus Amycolatopsis isolated from soil in Iheya island, Japan.</title>
        <authorList>
            <person name="Ngamcharungchit C."/>
            <person name="Kanto H."/>
            <person name="Take A."/>
            <person name="Intra B."/>
            <person name="Matsumoto A."/>
            <person name="Panbangred W."/>
            <person name="Inahashi Y."/>
        </authorList>
    </citation>
    <scope>NUCLEOTIDE SEQUENCE</scope>
    <source>
        <strain evidence="1">OK19-0408</strain>
    </source>
</reference>
<comment type="caution">
    <text evidence="1">The sequence shown here is derived from an EMBL/GenBank/DDBJ whole genome shotgun (WGS) entry which is preliminary data.</text>
</comment>
<dbReference type="RefSeq" id="WP_257920309.1">
    <property type="nucleotide sequence ID" value="NZ_JAMXQV010000006.1"/>
</dbReference>
<dbReference type="Proteomes" id="UP001144096">
    <property type="component" value="Unassembled WGS sequence"/>
</dbReference>
<evidence type="ECO:0000313" key="2">
    <source>
        <dbReference type="Proteomes" id="UP001144096"/>
    </source>
</evidence>
<evidence type="ECO:0000313" key="1">
    <source>
        <dbReference type="EMBL" id="MCR6483674.1"/>
    </source>
</evidence>
<name>A0A9X2N815_9PSEU</name>
<dbReference type="EMBL" id="JAMXQV010000006">
    <property type="protein sequence ID" value="MCR6483674.1"/>
    <property type="molecule type" value="Genomic_DNA"/>
</dbReference>
<accession>A0A9X2N815</accession>
<protein>
    <submittedName>
        <fullName evidence="1">Glycogen operon protein GlgX</fullName>
    </submittedName>
</protein>
<gene>
    <name evidence="1" type="ORF">M8542_12685</name>
</gene>